<gene>
    <name evidence="2" type="ORF">DDJ31_22065</name>
    <name evidence="1" type="ORF">ELQ87_17210</name>
</gene>
<reference evidence="1 3" key="2">
    <citation type="submission" date="2018-12" db="EMBL/GenBank/DDBJ databases">
        <title>Streptomyces griseoviridis F1-27 complete genome.</title>
        <authorList>
            <person name="Mariita R.M."/>
            <person name="Sello J.K."/>
        </authorList>
    </citation>
    <scope>NUCLEOTIDE SEQUENCE [LARGE SCALE GENOMIC DNA]</scope>
    <source>
        <strain evidence="1 3">F1-27</strain>
    </source>
</reference>
<dbReference type="KEGG" id="sgd:ELQ87_17210"/>
<organism evidence="1 3">
    <name type="scientific">Streptomyces griseoviridis</name>
    <dbReference type="NCBI Taxonomy" id="45398"/>
    <lineage>
        <taxon>Bacteria</taxon>
        <taxon>Bacillati</taxon>
        <taxon>Actinomycetota</taxon>
        <taxon>Actinomycetes</taxon>
        <taxon>Kitasatosporales</taxon>
        <taxon>Streptomycetaceae</taxon>
        <taxon>Streptomyces</taxon>
    </lineage>
</organism>
<dbReference type="RefSeq" id="WP_127178673.1">
    <property type="nucleotide sequence ID" value="NZ_CP029078.1"/>
</dbReference>
<evidence type="ECO:0000313" key="2">
    <source>
        <dbReference type="EMBL" id="QCN87303.1"/>
    </source>
</evidence>
<dbReference type="Proteomes" id="UP000271291">
    <property type="component" value="Chromosome"/>
</dbReference>
<protein>
    <submittedName>
        <fullName evidence="1">Uncharacterized protein</fullName>
    </submittedName>
</protein>
<evidence type="ECO:0000313" key="3">
    <source>
        <dbReference type="Proteomes" id="UP000271291"/>
    </source>
</evidence>
<dbReference type="AlphaFoldDB" id="A0A3S9ZDC3"/>
<proteinExistence type="predicted"/>
<evidence type="ECO:0000313" key="1">
    <source>
        <dbReference type="EMBL" id="AZS85838.1"/>
    </source>
</evidence>
<reference evidence="2 4" key="1">
    <citation type="submission" date="2018-04" db="EMBL/GenBank/DDBJ databases">
        <title>Complete genome sequences of Streptomyces griseoviridis K61 and characterization of antagonistic properties of biological control agents.</title>
        <authorList>
            <person name="Mariita R.M."/>
            <person name="Sello J.K."/>
        </authorList>
    </citation>
    <scope>NUCLEOTIDE SEQUENCE [LARGE SCALE GENOMIC DNA]</scope>
    <source>
        <strain evidence="2 4">K61</strain>
    </source>
</reference>
<sequence>MSVTQQYLLDTYRAQRLGTPAPPAPGSGDRLLLRGLRERRAFRRVLAGRAVGGWRRLLPRRAPLTRAARRPPR</sequence>
<accession>A0A3S9ZDC3</accession>
<dbReference type="Proteomes" id="UP000501753">
    <property type="component" value="Chromosome"/>
</dbReference>
<dbReference type="EMBL" id="CP034687">
    <property type="protein sequence ID" value="AZS85838.1"/>
    <property type="molecule type" value="Genomic_DNA"/>
</dbReference>
<dbReference type="EMBL" id="CP029078">
    <property type="protein sequence ID" value="QCN87303.1"/>
    <property type="molecule type" value="Genomic_DNA"/>
</dbReference>
<keyword evidence="4" id="KW-1185">Reference proteome</keyword>
<evidence type="ECO:0000313" key="4">
    <source>
        <dbReference type="Proteomes" id="UP000501753"/>
    </source>
</evidence>
<name>A0A3S9ZDC3_STRGD</name>